<dbReference type="Pfam" id="PF03184">
    <property type="entry name" value="DDE_1"/>
    <property type="match status" value="1"/>
</dbReference>
<evidence type="ECO:0000313" key="2">
    <source>
        <dbReference type="EMBL" id="KOC71274.1"/>
    </source>
</evidence>
<dbReference type="EMBL" id="KQ414573">
    <property type="protein sequence ID" value="KOC71274.1"/>
    <property type="molecule type" value="Genomic_DNA"/>
</dbReference>
<protein>
    <submittedName>
        <fullName evidence="2">Jerky protein homolog-like</fullName>
    </submittedName>
</protein>
<dbReference type="AlphaFoldDB" id="A0A0L7RKB1"/>
<sequence>ILLVLDNTPAHPSTSELLEIERENVEILFLPPNVTSLIQPMDQSVIETFKRNYRKILLRRLLFADDNDMGFLLYRKISLEDCIYMC</sequence>
<dbReference type="PANTHER" id="PTHR19303">
    <property type="entry name" value="TRANSPOSON"/>
    <property type="match status" value="1"/>
</dbReference>
<organism evidence="2 3">
    <name type="scientific">Habropoda laboriosa</name>
    <dbReference type="NCBI Taxonomy" id="597456"/>
    <lineage>
        <taxon>Eukaryota</taxon>
        <taxon>Metazoa</taxon>
        <taxon>Ecdysozoa</taxon>
        <taxon>Arthropoda</taxon>
        <taxon>Hexapoda</taxon>
        <taxon>Insecta</taxon>
        <taxon>Pterygota</taxon>
        <taxon>Neoptera</taxon>
        <taxon>Endopterygota</taxon>
        <taxon>Hymenoptera</taxon>
        <taxon>Apocrita</taxon>
        <taxon>Aculeata</taxon>
        <taxon>Apoidea</taxon>
        <taxon>Anthophila</taxon>
        <taxon>Apidae</taxon>
        <taxon>Habropoda</taxon>
    </lineage>
</organism>
<dbReference type="Proteomes" id="UP000053825">
    <property type="component" value="Unassembled WGS sequence"/>
</dbReference>
<proteinExistence type="predicted"/>
<dbReference type="PANTHER" id="PTHR19303:SF73">
    <property type="entry name" value="PROTEIN PDC2"/>
    <property type="match status" value="1"/>
</dbReference>
<evidence type="ECO:0000313" key="3">
    <source>
        <dbReference type="Proteomes" id="UP000053825"/>
    </source>
</evidence>
<evidence type="ECO:0000259" key="1">
    <source>
        <dbReference type="Pfam" id="PF03184"/>
    </source>
</evidence>
<reference evidence="2 3" key="1">
    <citation type="submission" date="2015-07" db="EMBL/GenBank/DDBJ databases">
        <title>The genome of Habropoda laboriosa.</title>
        <authorList>
            <person name="Pan H."/>
            <person name="Kapheim K."/>
        </authorList>
    </citation>
    <scope>NUCLEOTIDE SEQUENCE [LARGE SCALE GENOMIC DNA]</scope>
    <source>
        <strain evidence="2">0110345459</strain>
    </source>
</reference>
<dbReference type="GO" id="GO:0005634">
    <property type="term" value="C:nucleus"/>
    <property type="evidence" value="ECO:0007669"/>
    <property type="project" value="TreeGrafter"/>
</dbReference>
<dbReference type="InterPro" id="IPR050863">
    <property type="entry name" value="CenT-Element_Derived"/>
</dbReference>
<keyword evidence="3" id="KW-1185">Reference proteome</keyword>
<name>A0A0L7RKB1_9HYME</name>
<accession>A0A0L7RKB1</accession>
<dbReference type="GO" id="GO:0003677">
    <property type="term" value="F:DNA binding"/>
    <property type="evidence" value="ECO:0007669"/>
    <property type="project" value="TreeGrafter"/>
</dbReference>
<feature type="domain" description="DDE-1" evidence="1">
    <location>
        <begin position="1"/>
        <end position="69"/>
    </location>
</feature>
<dbReference type="InterPro" id="IPR004875">
    <property type="entry name" value="DDE_SF_endonuclease_dom"/>
</dbReference>
<feature type="non-terminal residue" evidence="2">
    <location>
        <position position="1"/>
    </location>
</feature>
<gene>
    <name evidence="2" type="ORF">WH47_02358</name>
</gene>
<dbReference type="STRING" id="597456.A0A0L7RKB1"/>